<dbReference type="SUPFAM" id="SSF52402">
    <property type="entry name" value="Adenine nucleotide alpha hydrolases-like"/>
    <property type="match status" value="2"/>
</dbReference>
<comment type="similarity">
    <text evidence="1">Belongs to the universal stress protein A family.</text>
</comment>
<feature type="domain" description="UspA" evidence="2">
    <location>
        <begin position="3"/>
        <end position="139"/>
    </location>
</feature>
<evidence type="ECO:0000313" key="4">
    <source>
        <dbReference type="Proteomes" id="UP000829992"/>
    </source>
</evidence>
<dbReference type="InterPro" id="IPR014729">
    <property type="entry name" value="Rossmann-like_a/b/a_fold"/>
</dbReference>
<keyword evidence="4" id="KW-1185">Reference proteome</keyword>
<gene>
    <name evidence="3" type="ORF">M4V62_40940</name>
</gene>
<dbReference type="RefSeq" id="WP_249592268.1">
    <property type="nucleotide sequence ID" value="NZ_BAAAQL010000018.1"/>
</dbReference>
<name>A0ABY4Q712_9ACTN</name>
<evidence type="ECO:0000256" key="1">
    <source>
        <dbReference type="ARBA" id="ARBA00008791"/>
    </source>
</evidence>
<dbReference type="Pfam" id="PF00582">
    <property type="entry name" value="Usp"/>
    <property type="match status" value="2"/>
</dbReference>
<dbReference type="PANTHER" id="PTHR46553">
    <property type="entry name" value="ADENINE NUCLEOTIDE ALPHA HYDROLASES-LIKE SUPERFAMILY PROTEIN"/>
    <property type="match status" value="1"/>
</dbReference>
<feature type="domain" description="UspA" evidence="2">
    <location>
        <begin position="149"/>
        <end position="285"/>
    </location>
</feature>
<dbReference type="InterPro" id="IPR006015">
    <property type="entry name" value="Universal_stress_UspA"/>
</dbReference>
<dbReference type="InterPro" id="IPR006016">
    <property type="entry name" value="UspA"/>
</dbReference>
<proteinExistence type="inferred from homology"/>
<protein>
    <submittedName>
        <fullName evidence="3">Universal stress protein</fullName>
    </submittedName>
</protein>
<reference evidence="3 4" key="1">
    <citation type="submission" date="2022-05" db="EMBL/GenBank/DDBJ databases">
        <authorList>
            <person name="Zhou X."/>
            <person name="Li K."/>
            <person name="Man Y."/>
        </authorList>
    </citation>
    <scope>NUCLEOTIDE SEQUENCE [LARGE SCALE GENOMIC DNA]</scope>
    <source>
        <strain evidence="3 4">MS405</strain>
    </source>
</reference>
<accession>A0ABY4Q712</accession>
<dbReference type="PRINTS" id="PR01438">
    <property type="entry name" value="UNVRSLSTRESS"/>
</dbReference>
<evidence type="ECO:0000259" key="2">
    <source>
        <dbReference type="Pfam" id="PF00582"/>
    </source>
</evidence>
<dbReference type="PANTHER" id="PTHR46553:SF3">
    <property type="entry name" value="ADENINE NUCLEOTIDE ALPHA HYDROLASES-LIKE SUPERFAMILY PROTEIN"/>
    <property type="match status" value="1"/>
</dbReference>
<organism evidence="3 4">
    <name type="scientific">Streptomyces durmitorensis</name>
    <dbReference type="NCBI Taxonomy" id="319947"/>
    <lineage>
        <taxon>Bacteria</taxon>
        <taxon>Bacillati</taxon>
        <taxon>Actinomycetota</taxon>
        <taxon>Actinomycetes</taxon>
        <taxon>Kitasatosporales</taxon>
        <taxon>Streptomycetaceae</taxon>
        <taxon>Streptomyces</taxon>
    </lineage>
</organism>
<dbReference type="EMBL" id="CP097289">
    <property type="protein sequence ID" value="UQT60936.1"/>
    <property type="molecule type" value="Genomic_DNA"/>
</dbReference>
<dbReference type="Gene3D" id="3.40.50.620">
    <property type="entry name" value="HUPs"/>
    <property type="match status" value="2"/>
</dbReference>
<sequence length="287" mass="30458">MDKPLIVGVDGSDPSLRALDWAVDEAAARGVPLHVVHASRWEWYEGHEPSFDINRTSVQALSDHIAASAVERALHRTTVVKVTSEVLPEDPAVALALISPEACALVVGSRGRGELAELLLGSISLSVAAHATSPVFVVRGGEKSLRGGFRTVVVGVDAPQEADGAVEFAFREAAARNAAVTVVHAWRRPAREIPGSPSTAPDDHQRRATELVEEAVRDARAAHPEITVRSETVEGHARTALLAASRDADLLVIGARRRRGHVGMQLGPVNHALLHHSACPVAVVPHA</sequence>
<evidence type="ECO:0000313" key="3">
    <source>
        <dbReference type="EMBL" id="UQT60936.1"/>
    </source>
</evidence>
<dbReference type="Proteomes" id="UP000829992">
    <property type="component" value="Chromosome"/>
</dbReference>